<evidence type="ECO:0000259" key="9">
    <source>
        <dbReference type="PROSITE" id="PS50885"/>
    </source>
</evidence>
<keyword evidence="11" id="KW-1185">Reference proteome</keyword>
<keyword evidence="6" id="KW-0812">Transmembrane</keyword>
<dbReference type="GO" id="GO:0006935">
    <property type="term" value="P:chemotaxis"/>
    <property type="evidence" value="ECO:0007669"/>
    <property type="project" value="InterPro"/>
</dbReference>
<sequence>MKVKIFKSIRAKLVLNFVLLGLILSVTSGIFNYYNNSARMLSDIRQEVTKLASAAALLVDGEQHEKLNSPESASSEEFNAIRTSLQEFMAKTGVNDVYTLILKGKEQTQFIIDAAIEEPVAFGEEYEYLPAMEISFNGGASADKHITSDKYGSTLSGYAPIWNESGAVVAIIGIDIDAGKINAEKTKLLISIILNTCLNMLVMFVLAIFLSKKIVIPIHQLISRFEELSHSGGDLTKRIEIKTGDELEILGRTVTEFIANIREIIIHIKSSSDNVAISAEGLNNSIVENEKSINEVTNSIQNIASGASEQAANVDSIVMNIENITSKMQENEKKVTTINQSAEETFELIDTGLTTVNHLNEKTEENMNAFKRVTDTVERLVKEAEEVEIVLSTITHIAKQTNLLAFNAAIEAARAGEQGKGFSVVAEEVRELAEGSSKAADEITLILKKLSMDAKQASEEITGAKIIADEQKLEVEATDQTFHSMTDNIEGILNNIKRISSSFQEISHGMNNITERIEEVSNISGENAAITEEVAASSEEQNASMDNISSTSKRLSSLSRELKEIVSKFIV</sequence>
<dbReference type="Pfam" id="PF00672">
    <property type="entry name" value="HAMP"/>
    <property type="match status" value="1"/>
</dbReference>
<dbReference type="PROSITE" id="PS50885">
    <property type="entry name" value="HAMP"/>
    <property type="match status" value="1"/>
</dbReference>
<accession>A0A6P1TMM9</accession>
<dbReference type="Pfam" id="PF00015">
    <property type="entry name" value="MCPsignal"/>
    <property type="match status" value="1"/>
</dbReference>
<feature type="domain" description="T-SNARE coiled-coil homology" evidence="8">
    <location>
        <begin position="291"/>
        <end position="338"/>
    </location>
</feature>
<dbReference type="AlphaFoldDB" id="A0A6P1TMM9"/>
<dbReference type="SMART" id="SM00304">
    <property type="entry name" value="HAMP"/>
    <property type="match status" value="1"/>
</dbReference>
<dbReference type="PANTHER" id="PTHR32089:SF112">
    <property type="entry name" value="LYSOZYME-LIKE PROTEIN-RELATED"/>
    <property type="match status" value="1"/>
</dbReference>
<evidence type="ECO:0000256" key="2">
    <source>
        <dbReference type="ARBA" id="ARBA00022519"/>
    </source>
</evidence>
<dbReference type="InterPro" id="IPR000727">
    <property type="entry name" value="T_SNARE_dom"/>
</dbReference>
<evidence type="ECO:0000256" key="5">
    <source>
        <dbReference type="PROSITE-ProRule" id="PRU00284"/>
    </source>
</evidence>
<evidence type="ECO:0000259" key="8">
    <source>
        <dbReference type="PROSITE" id="PS50192"/>
    </source>
</evidence>
<evidence type="ECO:0000256" key="4">
    <source>
        <dbReference type="ARBA" id="ARBA00029447"/>
    </source>
</evidence>
<evidence type="ECO:0000256" key="1">
    <source>
        <dbReference type="ARBA" id="ARBA00004429"/>
    </source>
</evidence>
<dbReference type="PRINTS" id="PR00260">
    <property type="entry name" value="CHEMTRNSDUCR"/>
</dbReference>
<dbReference type="Proteomes" id="UP000464314">
    <property type="component" value="Chromosome"/>
</dbReference>
<dbReference type="CDD" id="cd06225">
    <property type="entry name" value="HAMP"/>
    <property type="match status" value="1"/>
</dbReference>
<gene>
    <name evidence="10" type="ORF">Ana3638_12020</name>
</gene>
<comment type="subcellular location">
    <subcellularLocation>
        <location evidence="1">Cell inner membrane</location>
        <topology evidence="1">Multi-pass membrane protein</topology>
    </subcellularLocation>
</comment>
<dbReference type="EMBL" id="CP048000">
    <property type="protein sequence ID" value="QHQ61412.1"/>
    <property type="molecule type" value="Genomic_DNA"/>
</dbReference>
<evidence type="ECO:0000313" key="10">
    <source>
        <dbReference type="EMBL" id="QHQ61412.1"/>
    </source>
</evidence>
<feature type="domain" description="HAMP" evidence="9">
    <location>
        <begin position="212"/>
        <end position="266"/>
    </location>
</feature>
<evidence type="ECO:0000256" key="3">
    <source>
        <dbReference type="ARBA" id="ARBA00023224"/>
    </source>
</evidence>
<dbReference type="PROSITE" id="PS50192">
    <property type="entry name" value="T_SNARE"/>
    <property type="match status" value="1"/>
</dbReference>
<keyword evidence="6" id="KW-1133">Transmembrane helix</keyword>
<dbReference type="InterPro" id="IPR004089">
    <property type="entry name" value="MCPsignal_dom"/>
</dbReference>
<organism evidence="10 11">
    <name type="scientific">Anaerocolumna sedimenticola</name>
    <dbReference type="NCBI Taxonomy" id="2696063"/>
    <lineage>
        <taxon>Bacteria</taxon>
        <taxon>Bacillati</taxon>
        <taxon>Bacillota</taxon>
        <taxon>Clostridia</taxon>
        <taxon>Lachnospirales</taxon>
        <taxon>Lachnospiraceae</taxon>
        <taxon>Anaerocolumna</taxon>
    </lineage>
</organism>
<dbReference type="GO" id="GO:0007165">
    <property type="term" value="P:signal transduction"/>
    <property type="evidence" value="ECO:0007669"/>
    <property type="project" value="UniProtKB-KW"/>
</dbReference>
<dbReference type="SUPFAM" id="SSF58104">
    <property type="entry name" value="Methyl-accepting chemotaxis protein (MCP) signaling domain"/>
    <property type="match status" value="1"/>
</dbReference>
<evidence type="ECO:0000256" key="6">
    <source>
        <dbReference type="SAM" id="Phobius"/>
    </source>
</evidence>
<dbReference type="PROSITE" id="PS50111">
    <property type="entry name" value="CHEMOTAXIS_TRANSDUC_2"/>
    <property type="match status" value="1"/>
</dbReference>
<proteinExistence type="inferred from homology"/>
<comment type="similarity">
    <text evidence="4">Belongs to the methyl-accepting chemotaxis (MCP) protein family.</text>
</comment>
<feature type="domain" description="Methyl-accepting transducer" evidence="7">
    <location>
        <begin position="285"/>
        <end position="542"/>
    </location>
</feature>
<dbReference type="GO" id="GO:0005886">
    <property type="term" value="C:plasma membrane"/>
    <property type="evidence" value="ECO:0007669"/>
    <property type="project" value="UniProtKB-SubCell"/>
</dbReference>
<reference evidence="10 11" key="1">
    <citation type="submission" date="2020-01" db="EMBL/GenBank/DDBJ databases">
        <title>Genome analysis of Anaerocolumna sp. CBA3638.</title>
        <authorList>
            <person name="Kim J."/>
            <person name="Roh S.W."/>
        </authorList>
    </citation>
    <scope>NUCLEOTIDE SEQUENCE [LARGE SCALE GENOMIC DNA]</scope>
    <source>
        <strain evidence="10 11">CBA3638</strain>
    </source>
</reference>
<dbReference type="SMART" id="SM00283">
    <property type="entry name" value="MA"/>
    <property type="match status" value="1"/>
</dbReference>
<dbReference type="Gene3D" id="1.10.287.950">
    <property type="entry name" value="Methyl-accepting chemotaxis protein"/>
    <property type="match status" value="1"/>
</dbReference>
<feature type="transmembrane region" description="Helical" evidence="6">
    <location>
        <begin position="188"/>
        <end position="210"/>
    </location>
</feature>
<name>A0A6P1TMM9_9FIRM</name>
<evidence type="ECO:0000313" key="11">
    <source>
        <dbReference type="Proteomes" id="UP000464314"/>
    </source>
</evidence>
<dbReference type="GO" id="GO:0004888">
    <property type="term" value="F:transmembrane signaling receptor activity"/>
    <property type="evidence" value="ECO:0007669"/>
    <property type="project" value="InterPro"/>
</dbReference>
<dbReference type="InterPro" id="IPR004090">
    <property type="entry name" value="Chemotax_Me-accpt_rcpt"/>
</dbReference>
<keyword evidence="2" id="KW-1003">Cell membrane</keyword>
<dbReference type="PANTHER" id="PTHR32089">
    <property type="entry name" value="METHYL-ACCEPTING CHEMOTAXIS PROTEIN MCPB"/>
    <property type="match status" value="1"/>
</dbReference>
<dbReference type="RefSeq" id="WP_161838237.1">
    <property type="nucleotide sequence ID" value="NZ_CP048000.1"/>
</dbReference>
<keyword evidence="3 5" id="KW-0807">Transducer</keyword>
<evidence type="ECO:0000259" key="7">
    <source>
        <dbReference type="PROSITE" id="PS50111"/>
    </source>
</evidence>
<keyword evidence="6" id="KW-0472">Membrane</keyword>
<dbReference type="KEGG" id="anr:Ana3638_12020"/>
<dbReference type="InterPro" id="IPR003660">
    <property type="entry name" value="HAMP_dom"/>
</dbReference>
<protein>
    <submittedName>
        <fullName evidence="10">HAMP domain-containing protein</fullName>
    </submittedName>
</protein>
<dbReference type="Gene3D" id="6.10.340.10">
    <property type="match status" value="1"/>
</dbReference>
<keyword evidence="2" id="KW-0997">Cell inner membrane</keyword>